<name>A0ABD0LS04_9CAEN</name>
<dbReference type="Proteomes" id="UP001519460">
    <property type="component" value="Unassembled WGS sequence"/>
</dbReference>
<reference evidence="2 3" key="1">
    <citation type="journal article" date="2023" name="Sci. Data">
        <title>Genome assembly of the Korean intertidal mud-creeper Batillaria attramentaria.</title>
        <authorList>
            <person name="Patra A.K."/>
            <person name="Ho P.T."/>
            <person name="Jun S."/>
            <person name="Lee S.J."/>
            <person name="Kim Y."/>
            <person name="Won Y.J."/>
        </authorList>
    </citation>
    <scope>NUCLEOTIDE SEQUENCE [LARGE SCALE GENOMIC DNA]</scope>
    <source>
        <strain evidence="2">Wonlab-2016</strain>
    </source>
</reference>
<dbReference type="EMBL" id="JACVVK020000028">
    <property type="protein sequence ID" value="KAK7501973.1"/>
    <property type="molecule type" value="Genomic_DNA"/>
</dbReference>
<evidence type="ECO:0000256" key="1">
    <source>
        <dbReference type="SAM" id="MobiDB-lite"/>
    </source>
</evidence>
<accession>A0ABD0LS04</accession>
<comment type="caution">
    <text evidence="2">The sequence shown here is derived from an EMBL/GenBank/DDBJ whole genome shotgun (WGS) entry which is preliminary data.</text>
</comment>
<feature type="region of interest" description="Disordered" evidence="1">
    <location>
        <begin position="67"/>
        <end position="102"/>
    </location>
</feature>
<proteinExistence type="predicted"/>
<keyword evidence="3" id="KW-1185">Reference proteome</keyword>
<organism evidence="2 3">
    <name type="scientific">Batillaria attramentaria</name>
    <dbReference type="NCBI Taxonomy" id="370345"/>
    <lineage>
        <taxon>Eukaryota</taxon>
        <taxon>Metazoa</taxon>
        <taxon>Spiralia</taxon>
        <taxon>Lophotrochozoa</taxon>
        <taxon>Mollusca</taxon>
        <taxon>Gastropoda</taxon>
        <taxon>Caenogastropoda</taxon>
        <taxon>Sorbeoconcha</taxon>
        <taxon>Cerithioidea</taxon>
        <taxon>Batillariidae</taxon>
        <taxon>Batillaria</taxon>
    </lineage>
</organism>
<feature type="compositionally biased region" description="Basic and acidic residues" evidence="1">
    <location>
        <begin position="72"/>
        <end position="102"/>
    </location>
</feature>
<feature type="non-terminal residue" evidence="2">
    <location>
        <position position="1"/>
    </location>
</feature>
<evidence type="ECO:0000313" key="2">
    <source>
        <dbReference type="EMBL" id="KAK7501973.1"/>
    </source>
</evidence>
<dbReference type="AlphaFoldDB" id="A0ABD0LS04"/>
<sequence length="102" mass="11953">FPPVRSRNRNTWKSLIRIDTVDSKNKQALPAAGKNLNLKCEPESPGHYTQHTIVSYRSLPRTITSGGVRLHNAFEKRHTRRDDERQRHDSGRYNYHTKSERD</sequence>
<evidence type="ECO:0000313" key="3">
    <source>
        <dbReference type="Proteomes" id="UP001519460"/>
    </source>
</evidence>
<protein>
    <submittedName>
        <fullName evidence="2">Uncharacterized protein</fullName>
    </submittedName>
</protein>
<gene>
    <name evidence="2" type="ORF">BaRGS_00006725</name>
</gene>